<dbReference type="Pfam" id="PF03551">
    <property type="entry name" value="PadR"/>
    <property type="match status" value="1"/>
</dbReference>
<gene>
    <name evidence="2" type="ORF">P5G46_05355</name>
</gene>
<dbReference type="EMBL" id="JAROCE010000001">
    <property type="protein sequence ID" value="MFM2719924.1"/>
    <property type="molecule type" value="Genomic_DNA"/>
</dbReference>
<evidence type="ECO:0000313" key="3">
    <source>
        <dbReference type="Proteomes" id="UP001630303"/>
    </source>
</evidence>
<dbReference type="Proteomes" id="UP001630303">
    <property type="component" value="Unassembled WGS sequence"/>
</dbReference>
<dbReference type="SUPFAM" id="SSF46785">
    <property type="entry name" value="Winged helix' DNA-binding domain"/>
    <property type="match status" value="1"/>
</dbReference>
<dbReference type="Gene3D" id="1.10.10.10">
    <property type="entry name" value="Winged helix-like DNA-binding domain superfamily/Winged helix DNA-binding domain"/>
    <property type="match status" value="1"/>
</dbReference>
<dbReference type="PANTHER" id="PTHR43252:SF6">
    <property type="entry name" value="NEGATIVE TRANSCRIPTION REGULATOR PADR"/>
    <property type="match status" value="1"/>
</dbReference>
<sequence length="184" mass="20075">MSVRQSLLAILDRGDCYGSQLRAEYLRRTGAAVNVGQVYTTLERLQRDGLVEHRGVDEEGRVLWGATAAGRAEARAWLGEASVADRRDEVALRIALALTLPGADVARMIAVQRAAVREALAETRADDDEQMDAVARAVVLAARRARLDADLRFLDEVERLAADATPFGLSTERPRRGRPVRAAG</sequence>
<accession>A0ABW9GEL0</accession>
<protein>
    <submittedName>
        <fullName evidence="2">Helix-turn-helix transcriptional regulator</fullName>
    </submittedName>
</protein>
<reference evidence="2 3" key="1">
    <citation type="submission" date="2023-03" db="EMBL/GenBank/DDBJ databases">
        <title>MT1 and MT2 Draft Genomes of Novel Species.</title>
        <authorList>
            <person name="Venkateswaran K."/>
        </authorList>
    </citation>
    <scope>NUCLEOTIDE SEQUENCE [LARGE SCALE GENOMIC DNA]</scope>
    <source>
        <strain evidence="2 3">IF8SW-P5</strain>
    </source>
</reference>
<feature type="domain" description="Transcription regulator PadR N-terminal" evidence="1">
    <location>
        <begin position="7"/>
        <end position="75"/>
    </location>
</feature>
<name>A0ABW9GEL0_9MICO</name>
<evidence type="ECO:0000313" key="2">
    <source>
        <dbReference type="EMBL" id="MFM2719924.1"/>
    </source>
</evidence>
<dbReference type="InterPro" id="IPR005149">
    <property type="entry name" value="Tscrpt_reg_PadR_N"/>
</dbReference>
<dbReference type="InterPro" id="IPR036390">
    <property type="entry name" value="WH_DNA-bd_sf"/>
</dbReference>
<dbReference type="InterPro" id="IPR036388">
    <property type="entry name" value="WH-like_DNA-bd_sf"/>
</dbReference>
<evidence type="ECO:0000259" key="1">
    <source>
        <dbReference type="Pfam" id="PF03551"/>
    </source>
</evidence>
<comment type="caution">
    <text evidence="2">The sequence shown here is derived from an EMBL/GenBank/DDBJ whole genome shotgun (WGS) entry which is preliminary data.</text>
</comment>
<proteinExistence type="predicted"/>
<dbReference type="RefSeq" id="WP_408905134.1">
    <property type="nucleotide sequence ID" value="NZ_JAROCE010000001.1"/>
</dbReference>
<dbReference type="PANTHER" id="PTHR43252">
    <property type="entry name" value="TRANSCRIPTIONAL REGULATOR YQJI"/>
    <property type="match status" value="1"/>
</dbReference>
<keyword evidence="3" id="KW-1185">Reference proteome</keyword>
<organism evidence="2 3">
    <name type="scientific">Microbacterium mcarthurae</name>
    <dbReference type="NCBI Taxonomy" id="3035918"/>
    <lineage>
        <taxon>Bacteria</taxon>
        <taxon>Bacillati</taxon>
        <taxon>Actinomycetota</taxon>
        <taxon>Actinomycetes</taxon>
        <taxon>Micrococcales</taxon>
        <taxon>Microbacteriaceae</taxon>
        <taxon>Microbacterium</taxon>
    </lineage>
</organism>